<evidence type="ECO:0000313" key="1">
    <source>
        <dbReference type="EMBL" id="GAG98413.1"/>
    </source>
</evidence>
<comment type="caution">
    <text evidence="1">The sequence shown here is derived from an EMBL/GenBank/DDBJ whole genome shotgun (WGS) entry which is preliminary data.</text>
</comment>
<dbReference type="EMBL" id="BART01026565">
    <property type="protein sequence ID" value="GAG98413.1"/>
    <property type="molecule type" value="Genomic_DNA"/>
</dbReference>
<protein>
    <submittedName>
        <fullName evidence="1">Uncharacterized protein</fullName>
    </submittedName>
</protein>
<dbReference type="AlphaFoldDB" id="X1CQN1"/>
<reference evidence="1" key="1">
    <citation type="journal article" date="2014" name="Front. Microbiol.">
        <title>High frequency of phylogenetically diverse reductive dehalogenase-homologous genes in deep subseafloor sedimentary metagenomes.</title>
        <authorList>
            <person name="Kawai M."/>
            <person name="Futagami T."/>
            <person name="Toyoda A."/>
            <person name="Takaki Y."/>
            <person name="Nishi S."/>
            <person name="Hori S."/>
            <person name="Arai W."/>
            <person name="Tsubouchi T."/>
            <person name="Morono Y."/>
            <person name="Uchiyama I."/>
            <person name="Ito T."/>
            <person name="Fujiyama A."/>
            <person name="Inagaki F."/>
            <person name="Takami H."/>
        </authorList>
    </citation>
    <scope>NUCLEOTIDE SEQUENCE</scope>
    <source>
        <strain evidence="1">Expedition CK06-06</strain>
    </source>
</reference>
<organism evidence="1">
    <name type="scientific">marine sediment metagenome</name>
    <dbReference type="NCBI Taxonomy" id="412755"/>
    <lineage>
        <taxon>unclassified sequences</taxon>
        <taxon>metagenomes</taxon>
        <taxon>ecological metagenomes</taxon>
    </lineage>
</organism>
<accession>X1CQN1</accession>
<sequence length="107" mass="12341">MIRIIGYLGIHLLNEYGGLLERSLKNEWFAKVFGYIFKQVKEMVLLFIPLDVIRDYNELLVNFLEGLAPIEMIDNIKKFTGKDTINLLFEGAQMALENLGIAFTELK</sequence>
<feature type="non-terminal residue" evidence="1">
    <location>
        <position position="107"/>
    </location>
</feature>
<gene>
    <name evidence="1" type="ORF">S01H4_47341</name>
</gene>
<proteinExistence type="predicted"/>
<name>X1CQN1_9ZZZZ</name>